<dbReference type="PANTHER" id="PTHR24388">
    <property type="entry name" value="ZINC FINGER PROTEIN"/>
    <property type="match status" value="1"/>
</dbReference>
<dbReference type="Gene3D" id="3.30.160.60">
    <property type="entry name" value="Classic Zinc Finger"/>
    <property type="match status" value="1"/>
</dbReference>
<dbReference type="SMART" id="SM00355">
    <property type="entry name" value="ZnF_C2H2"/>
    <property type="match status" value="2"/>
</dbReference>
<dbReference type="FunFam" id="3.30.160.60:FF:000100">
    <property type="entry name" value="Zinc finger 45-like"/>
    <property type="match status" value="1"/>
</dbReference>
<organism evidence="10 11">
    <name type="scientific">Nephila pilipes</name>
    <name type="common">Giant wood spider</name>
    <name type="synonym">Nephila maculata</name>
    <dbReference type="NCBI Taxonomy" id="299642"/>
    <lineage>
        <taxon>Eukaryota</taxon>
        <taxon>Metazoa</taxon>
        <taxon>Ecdysozoa</taxon>
        <taxon>Arthropoda</taxon>
        <taxon>Chelicerata</taxon>
        <taxon>Arachnida</taxon>
        <taxon>Araneae</taxon>
        <taxon>Araneomorphae</taxon>
        <taxon>Entelegynae</taxon>
        <taxon>Araneoidea</taxon>
        <taxon>Nephilidae</taxon>
        <taxon>Nephila</taxon>
    </lineage>
</organism>
<evidence type="ECO:0000256" key="6">
    <source>
        <dbReference type="ARBA" id="ARBA00023242"/>
    </source>
</evidence>
<dbReference type="InterPro" id="IPR013087">
    <property type="entry name" value="Znf_C2H2_type"/>
</dbReference>
<comment type="subcellular location">
    <subcellularLocation>
        <location evidence="1">Nucleus</location>
    </subcellularLocation>
</comment>
<gene>
    <name evidence="10" type="ORF">NPIL_20011</name>
</gene>
<proteinExistence type="inferred from homology"/>
<evidence type="ECO:0000256" key="8">
    <source>
        <dbReference type="PROSITE-ProRule" id="PRU00042"/>
    </source>
</evidence>
<evidence type="ECO:0000256" key="2">
    <source>
        <dbReference type="ARBA" id="ARBA00022723"/>
    </source>
</evidence>
<evidence type="ECO:0000256" key="5">
    <source>
        <dbReference type="ARBA" id="ARBA00022833"/>
    </source>
</evidence>
<dbReference type="EMBL" id="BMAW01071313">
    <property type="protein sequence ID" value="GFT77548.1"/>
    <property type="molecule type" value="Genomic_DNA"/>
</dbReference>
<keyword evidence="5" id="KW-0862">Zinc</keyword>
<keyword evidence="4 8" id="KW-0863">Zinc-finger</keyword>
<reference evidence="10" key="1">
    <citation type="submission" date="2020-08" db="EMBL/GenBank/DDBJ databases">
        <title>Multicomponent nature underlies the extraordinary mechanical properties of spider dragline silk.</title>
        <authorList>
            <person name="Kono N."/>
            <person name="Nakamura H."/>
            <person name="Mori M."/>
            <person name="Yoshida Y."/>
            <person name="Ohtoshi R."/>
            <person name="Malay A.D."/>
            <person name="Moran D.A.P."/>
            <person name="Tomita M."/>
            <person name="Numata K."/>
            <person name="Arakawa K."/>
        </authorList>
    </citation>
    <scope>NUCLEOTIDE SEQUENCE</scope>
</reference>
<dbReference type="OrthoDB" id="8300214at2759"/>
<dbReference type="PROSITE" id="PS00028">
    <property type="entry name" value="ZINC_FINGER_C2H2_1"/>
    <property type="match status" value="2"/>
</dbReference>
<evidence type="ECO:0000313" key="10">
    <source>
        <dbReference type="EMBL" id="GFT77548.1"/>
    </source>
</evidence>
<feature type="domain" description="C2H2-type" evidence="9">
    <location>
        <begin position="289"/>
        <end position="316"/>
    </location>
</feature>
<protein>
    <recommendedName>
        <fullName evidence="9">C2H2-type domain-containing protein</fullName>
    </recommendedName>
</protein>
<keyword evidence="3" id="KW-0677">Repeat</keyword>
<dbReference type="Pfam" id="PF13894">
    <property type="entry name" value="zf-C2H2_4"/>
    <property type="match status" value="1"/>
</dbReference>
<feature type="domain" description="C2H2-type" evidence="9">
    <location>
        <begin position="318"/>
        <end position="346"/>
    </location>
</feature>
<evidence type="ECO:0000256" key="4">
    <source>
        <dbReference type="ARBA" id="ARBA00022771"/>
    </source>
</evidence>
<sequence length="358" mass="41321">MAQAMASFDAIFQQARDFITRCKIEFKWEDLSNHLVMDIGCGAFFYCTRAILEQFPEVACVVPIDRNAHIIKLERSFGEDFEIRLRDARIQFHPVDILDSVCVQEFNGKIDKIVCRNTLQQICNKEQALRNIYDMLRPGGHAGILFCLANPVGTWQSTISSMEKWKQYMKGPSPHFIPGSLETDYYKDLMEEIGFQEVRSEIKDVKLSFSNYQSCLRELLPIGRSLLDIPAEKMNDFKRDSLQLFRELIGWSEGPMNYTASELVLFAVKPLESSDSEASVNKSLNMSSLTCGICDKVFSSKFRLLTHMETHNEVRRLYSCPHCSQSFTRLDNLRRHVRMIHKGEESSQSFMMPFIENL</sequence>
<dbReference type="GO" id="GO:0000978">
    <property type="term" value="F:RNA polymerase II cis-regulatory region sequence-specific DNA binding"/>
    <property type="evidence" value="ECO:0007669"/>
    <property type="project" value="TreeGrafter"/>
</dbReference>
<accession>A0A8X6PNS3</accession>
<name>A0A8X6PNS3_NEPPI</name>
<dbReference type="InterPro" id="IPR025714">
    <property type="entry name" value="Methyltranfer_dom"/>
</dbReference>
<dbReference type="Pfam" id="PF00096">
    <property type="entry name" value="zf-C2H2"/>
    <property type="match status" value="1"/>
</dbReference>
<dbReference type="InterPro" id="IPR050527">
    <property type="entry name" value="Snail/Krueppel_Znf"/>
</dbReference>
<keyword evidence="11" id="KW-1185">Reference proteome</keyword>
<evidence type="ECO:0000259" key="9">
    <source>
        <dbReference type="PROSITE" id="PS50157"/>
    </source>
</evidence>
<dbReference type="InterPro" id="IPR036236">
    <property type="entry name" value="Znf_C2H2_sf"/>
</dbReference>
<evidence type="ECO:0000313" key="11">
    <source>
        <dbReference type="Proteomes" id="UP000887013"/>
    </source>
</evidence>
<dbReference type="Pfam" id="PF13847">
    <property type="entry name" value="Methyltransf_31"/>
    <property type="match status" value="1"/>
</dbReference>
<dbReference type="PANTHER" id="PTHR24388:SF54">
    <property type="entry name" value="PROTEIN ESCARGOT"/>
    <property type="match status" value="1"/>
</dbReference>
<evidence type="ECO:0000256" key="7">
    <source>
        <dbReference type="ARBA" id="ARBA00037948"/>
    </source>
</evidence>
<dbReference type="AlphaFoldDB" id="A0A8X6PNS3"/>
<dbReference type="Gene3D" id="3.40.50.150">
    <property type="entry name" value="Vaccinia Virus protein VP39"/>
    <property type="match status" value="1"/>
</dbReference>
<dbReference type="SUPFAM" id="SSF53335">
    <property type="entry name" value="S-adenosyl-L-methionine-dependent methyltransferases"/>
    <property type="match status" value="1"/>
</dbReference>
<keyword evidence="6" id="KW-0539">Nucleus</keyword>
<dbReference type="PROSITE" id="PS50157">
    <property type="entry name" value="ZINC_FINGER_C2H2_2"/>
    <property type="match status" value="2"/>
</dbReference>
<evidence type="ECO:0000256" key="3">
    <source>
        <dbReference type="ARBA" id="ARBA00022737"/>
    </source>
</evidence>
<keyword evidence="2" id="KW-0479">Metal-binding</keyword>
<dbReference type="Proteomes" id="UP000887013">
    <property type="component" value="Unassembled WGS sequence"/>
</dbReference>
<comment type="similarity">
    <text evidence="7">Belongs to the snail C2H2-type zinc-finger protein family.</text>
</comment>
<comment type="caution">
    <text evidence="10">The sequence shown here is derived from an EMBL/GenBank/DDBJ whole genome shotgun (WGS) entry which is preliminary data.</text>
</comment>
<dbReference type="CDD" id="cd02440">
    <property type="entry name" value="AdoMet_MTases"/>
    <property type="match status" value="1"/>
</dbReference>
<dbReference type="GO" id="GO:0005634">
    <property type="term" value="C:nucleus"/>
    <property type="evidence" value="ECO:0007669"/>
    <property type="project" value="UniProtKB-SubCell"/>
</dbReference>
<dbReference type="InterPro" id="IPR029063">
    <property type="entry name" value="SAM-dependent_MTases_sf"/>
</dbReference>
<dbReference type="GO" id="GO:0000981">
    <property type="term" value="F:DNA-binding transcription factor activity, RNA polymerase II-specific"/>
    <property type="evidence" value="ECO:0007669"/>
    <property type="project" value="TreeGrafter"/>
</dbReference>
<evidence type="ECO:0000256" key="1">
    <source>
        <dbReference type="ARBA" id="ARBA00004123"/>
    </source>
</evidence>
<dbReference type="GO" id="GO:0008270">
    <property type="term" value="F:zinc ion binding"/>
    <property type="evidence" value="ECO:0007669"/>
    <property type="project" value="UniProtKB-KW"/>
</dbReference>
<dbReference type="SUPFAM" id="SSF57667">
    <property type="entry name" value="beta-beta-alpha zinc fingers"/>
    <property type="match status" value="1"/>
</dbReference>